<sequence length="107" mass="12137">MTTKFEIQKFHRTNSFALWLCRSLNDKVADYARVWITRLVRRVSHRLVILGCVCVIGLTRTFARERRGGARQGRCSIDSVTPETRYSVGDGDEKAIAVVDVFFDLGG</sequence>
<dbReference type="EMBL" id="LR862141">
    <property type="protein sequence ID" value="CAD1820602.1"/>
    <property type="molecule type" value="Genomic_DNA"/>
</dbReference>
<organism evidence="1">
    <name type="scientific">Ananas comosus var. bracteatus</name>
    <name type="common">red pineapple</name>
    <dbReference type="NCBI Taxonomy" id="296719"/>
    <lineage>
        <taxon>Eukaryota</taxon>
        <taxon>Viridiplantae</taxon>
        <taxon>Streptophyta</taxon>
        <taxon>Embryophyta</taxon>
        <taxon>Tracheophyta</taxon>
        <taxon>Spermatophyta</taxon>
        <taxon>Magnoliopsida</taxon>
        <taxon>Liliopsida</taxon>
        <taxon>Poales</taxon>
        <taxon>Bromeliaceae</taxon>
        <taxon>Bromelioideae</taxon>
        <taxon>Ananas</taxon>
    </lineage>
</organism>
<reference evidence="1" key="1">
    <citation type="submission" date="2020-07" db="EMBL/GenBank/DDBJ databases">
        <authorList>
            <person name="Lin J."/>
        </authorList>
    </citation>
    <scope>NUCLEOTIDE SEQUENCE</scope>
</reference>
<evidence type="ECO:0000313" key="1">
    <source>
        <dbReference type="EMBL" id="CAD1820602.1"/>
    </source>
</evidence>
<accession>A0A6V7NPR1</accession>
<dbReference type="AlphaFoldDB" id="A0A6V7NPR1"/>
<gene>
    <name evidence="1" type="ORF">CB5_LOCUS3813</name>
</gene>
<protein>
    <submittedName>
        <fullName evidence="1">Uncharacterized protein</fullName>
    </submittedName>
</protein>
<proteinExistence type="predicted"/>
<name>A0A6V7NPR1_ANACO</name>